<name>A0A9W8AJM5_9FUNG</name>
<dbReference type="InterPro" id="IPR036034">
    <property type="entry name" value="PDZ_sf"/>
</dbReference>
<dbReference type="Proteomes" id="UP001150925">
    <property type="component" value="Unassembled WGS sequence"/>
</dbReference>
<feature type="non-terminal residue" evidence="2">
    <location>
        <position position="1"/>
    </location>
</feature>
<protein>
    <recommendedName>
        <fullName evidence="1">PDZ-like domain-containing protein</fullName>
    </recommendedName>
</protein>
<dbReference type="OrthoDB" id="4217619at2759"/>
<evidence type="ECO:0000259" key="1">
    <source>
        <dbReference type="Pfam" id="PF12812"/>
    </source>
</evidence>
<dbReference type="InterPro" id="IPR025926">
    <property type="entry name" value="PDZ-like_dom"/>
</dbReference>
<dbReference type="SUPFAM" id="SSF50156">
    <property type="entry name" value="PDZ domain-like"/>
    <property type="match status" value="1"/>
</dbReference>
<accession>A0A9W8AJM5</accession>
<evidence type="ECO:0000313" key="2">
    <source>
        <dbReference type="EMBL" id="KAJ1949059.1"/>
    </source>
</evidence>
<dbReference type="Gene3D" id="2.30.42.10">
    <property type="match status" value="1"/>
</dbReference>
<dbReference type="PANTHER" id="PTHR46366:SF1">
    <property type="entry name" value="PDZ DOMAIN-CONTAINING PROTEIN C1685.05"/>
    <property type="match status" value="1"/>
</dbReference>
<gene>
    <name evidence="2" type="ORF">IWQ62_006797</name>
</gene>
<sequence length="208" mass="23217">GELVRKPNSLAVFEDEKVQLTILREGKELQLEVPTLPLPILETRRVVGWAGALIQEPYYAVHEQVKSIPSSLYVSCTLYGSPANTYNLRPGVWITEVNNEPVRTMDDFLAKLGSLREKMAQACSPPCGPAKLVPDDTHLESPGDDAVLVKPGAVTIKEDDYFVRLTTVNRSGITRILSLRVDNHYWPAWDLKENPSTVSGWQCNFNVL</sequence>
<keyword evidence="3" id="KW-1185">Reference proteome</keyword>
<comment type="caution">
    <text evidence="2">The sequence shown here is derived from an EMBL/GenBank/DDBJ whole genome shotgun (WGS) entry which is preliminary data.</text>
</comment>
<dbReference type="PANTHER" id="PTHR46366">
    <property type="entry name" value="PRO-APOPTOTIC SERINE PROTEASE NMA111"/>
    <property type="match status" value="1"/>
</dbReference>
<reference evidence="2" key="1">
    <citation type="submission" date="2022-07" db="EMBL/GenBank/DDBJ databases">
        <title>Phylogenomic reconstructions and comparative analyses of Kickxellomycotina fungi.</title>
        <authorList>
            <person name="Reynolds N.K."/>
            <person name="Stajich J.E."/>
            <person name="Barry K."/>
            <person name="Grigoriev I.V."/>
            <person name="Crous P."/>
            <person name="Smith M.E."/>
        </authorList>
    </citation>
    <scope>NUCLEOTIDE SEQUENCE</scope>
    <source>
        <strain evidence="2">RSA 1196</strain>
    </source>
</reference>
<feature type="domain" description="PDZ-like" evidence="1">
    <location>
        <begin position="42"/>
        <end position="112"/>
    </location>
</feature>
<dbReference type="AlphaFoldDB" id="A0A9W8AJM5"/>
<evidence type="ECO:0000313" key="3">
    <source>
        <dbReference type="Proteomes" id="UP001150925"/>
    </source>
</evidence>
<organism evidence="2 3">
    <name type="scientific">Dispira parvispora</name>
    <dbReference type="NCBI Taxonomy" id="1520584"/>
    <lineage>
        <taxon>Eukaryota</taxon>
        <taxon>Fungi</taxon>
        <taxon>Fungi incertae sedis</taxon>
        <taxon>Zoopagomycota</taxon>
        <taxon>Kickxellomycotina</taxon>
        <taxon>Dimargaritomycetes</taxon>
        <taxon>Dimargaritales</taxon>
        <taxon>Dimargaritaceae</taxon>
        <taxon>Dispira</taxon>
    </lineage>
</organism>
<dbReference type="EMBL" id="JANBPY010004135">
    <property type="protein sequence ID" value="KAJ1949059.1"/>
    <property type="molecule type" value="Genomic_DNA"/>
</dbReference>
<dbReference type="Pfam" id="PF12812">
    <property type="entry name" value="PDZ_1"/>
    <property type="match status" value="1"/>
</dbReference>
<proteinExistence type="predicted"/>